<gene>
    <name evidence="2" type="ORF">GCM10010911_35770</name>
</gene>
<evidence type="ECO:0000256" key="1">
    <source>
        <dbReference type="SAM" id="MobiDB-lite"/>
    </source>
</evidence>
<keyword evidence="3" id="KW-1185">Reference proteome</keyword>
<name>A0A916Z3N2_9BACL</name>
<feature type="compositionally biased region" description="Polar residues" evidence="1">
    <location>
        <begin position="48"/>
        <end position="60"/>
    </location>
</feature>
<evidence type="ECO:0000313" key="3">
    <source>
        <dbReference type="Proteomes" id="UP000612456"/>
    </source>
</evidence>
<comment type="caution">
    <text evidence="2">The sequence shown here is derived from an EMBL/GenBank/DDBJ whole genome shotgun (WGS) entry which is preliminary data.</text>
</comment>
<evidence type="ECO:0000313" key="2">
    <source>
        <dbReference type="EMBL" id="GGD74705.1"/>
    </source>
</evidence>
<proteinExistence type="predicted"/>
<dbReference type="EMBL" id="BMHP01000002">
    <property type="protein sequence ID" value="GGD74705.1"/>
    <property type="molecule type" value="Genomic_DNA"/>
</dbReference>
<organism evidence="2 3">
    <name type="scientific">Paenibacillus nasutitermitis</name>
    <dbReference type="NCBI Taxonomy" id="1652958"/>
    <lineage>
        <taxon>Bacteria</taxon>
        <taxon>Bacillati</taxon>
        <taxon>Bacillota</taxon>
        <taxon>Bacilli</taxon>
        <taxon>Bacillales</taxon>
        <taxon>Paenibacillaceae</taxon>
        <taxon>Paenibacillus</taxon>
    </lineage>
</organism>
<feature type="region of interest" description="Disordered" evidence="1">
    <location>
        <begin position="25"/>
        <end position="60"/>
    </location>
</feature>
<reference evidence="2" key="1">
    <citation type="journal article" date="2014" name="Int. J. Syst. Evol. Microbiol.">
        <title>Complete genome sequence of Corynebacterium casei LMG S-19264T (=DSM 44701T), isolated from a smear-ripened cheese.</title>
        <authorList>
            <consortium name="US DOE Joint Genome Institute (JGI-PGF)"/>
            <person name="Walter F."/>
            <person name="Albersmeier A."/>
            <person name="Kalinowski J."/>
            <person name="Ruckert C."/>
        </authorList>
    </citation>
    <scope>NUCLEOTIDE SEQUENCE</scope>
    <source>
        <strain evidence="2">CGMCC 1.15178</strain>
    </source>
</reference>
<dbReference type="Proteomes" id="UP000612456">
    <property type="component" value="Unassembled WGS sequence"/>
</dbReference>
<accession>A0A916Z3N2</accession>
<protein>
    <submittedName>
        <fullName evidence="2">Uncharacterized protein</fullName>
    </submittedName>
</protein>
<dbReference type="AlphaFoldDB" id="A0A916Z3N2"/>
<sequence>MPGSHKRYPDMPYYWYYGGVSPMAKNKSNKAKAPQNQYNSEFAEETHTTANKSASQKAQK</sequence>
<reference evidence="2" key="2">
    <citation type="submission" date="2020-09" db="EMBL/GenBank/DDBJ databases">
        <authorList>
            <person name="Sun Q."/>
            <person name="Zhou Y."/>
        </authorList>
    </citation>
    <scope>NUCLEOTIDE SEQUENCE</scope>
    <source>
        <strain evidence="2">CGMCC 1.15178</strain>
    </source>
</reference>